<dbReference type="GO" id="GO:0042910">
    <property type="term" value="F:xenobiotic transmembrane transporter activity"/>
    <property type="evidence" value="ECO:0007669"/>
    <property type="project" value="InterPro"/>
</dbReference>
<comment type="subcellular location">
    <subcellularLocation>
        <location evidence="1">Cell membrane</location>
        <topology evidence="1">Multi-pass membrane protein</topology>
    </subcellularLocation>
</comment>
<feature type="transmembrane region" description="Helical" evidence="10">
    <location>
        <begin position="254"/>
        <end position="272"/>
    </location>
</feature>
<keyword evidence="4" id="KW-1003">Cell membrane</keyword>
<evidence type="ECO:0000256" key="5">
    <source>
        <dbReference type="ARBA" id="ARBA00022692"/>
    </source>
</evidence>
<feature type="transmembrane region" description="Helical" evidence="10">
    <location>
        <begin position="292"/>
        <end position="310"/>
    </location>
</feature>
<feature type="transmembrane region" description="Helical" evidence="10">
    <location>
        <begin position="322"/>
        <end position="340"/>
    </location>
</feature>
<dbReference type="InterPro" id="IPR048279">
    <property type="entry name" value="MdtK-like"/>
</dbReference>
<dbReference type="EMBL" id="DTGA01000065">
    <property type="protein sequence ID" value="HGB30803.1"/>
    <property type="molecule type" value="Genomic_DNA"/>
</dbReference>
<evidence type="ECO:0000256" key="7">
    <source>
        <dbReference type="ARBA" id="ARBA00023065"/>
    </source>
</evidence>
<evidence type="ECO:0000256" key="4">
    <source>
        <dbReference type="ARBA" id="ARBA00022475"/>
    </source>
</evidence>
<evidence type="ECO:0000256" key="9">
    <source>
        <dbReference type="ARBA" id="ARBA00031636"/>
    </source>
</evidence>
<sequence>MALDYEEEGKDIGKKVITLAIPVLFENLFQLLFSFVDMIFVGFLGATALAAVGFGMQIINVILAVISALTTGTMVMVAYSVGAKRYKDLSDYLQISLNIGLYLSILILFYSIFGIEETLRMLGAKGELLKQTSVYLKYILVPGILMVYMSIISSALRGAGDTKTPLYITIFSNTMNIFLDYVFVFGKFGFPKMEVAGAALATSISRLIGVILLFLIIYNKNSLFKSFKIISLKIEKDKAFQILRIGIPTSVESLLFNVGALIYATIVLKLGTKVYAAHRISLNVESLSFQPGFAFGVAATALVGQFKGAGEDKKALLASLEAWKRAVILMGTVGLILFLFPEYFVRIFSRDREVIRMSCSALRIIAVIQPFLATANVMSGSLRGAGFSKIPMIYSGLGMWLIRIPLAYILSIKLGLGLVGAWIAMATDISFKAICSFYIFIIKKYYEKESIKLDKKYEPISNS</sequence>
<feature type="transmembrane region" description="Helical" evidence="10">
    <location>
        <begin position="360"/>
        <end position="379"/>
    </location>
</feature>
<accession>A0A7C3SN09</accession>
<gene>
    <name evidence="11" type="ORF">ENV35_02860</name>
</gene>
<keyword evidence="3" id="KW-0050">Antiport</keyword>
<dbReference type="PIRSF" id="PIRSF006603">
    <property type="entry name" value="DinF"/>
    <property type="match status" value="1"/>
</dbReference>
<keyword evidence="6 10" id="KW-1133">Transmembrane helix</keyword>
<dbReference type="InterPro" id="IPR050222">
    <property type="entry name" value="MATE_MdtK"/>
</dbReference>
<feature type="transmembrane region" description="Helical" evidence="10">
    <location>
        <begin position="58"/>
        <end position="83"/>
    </location>
</feature>
<evidence type="ECO:0000256" key="8">
    <source>
        <dbReference type="ARBA" id="ARBA00023136"/>
    </source>
</evidence>
<dbReference type="Pfam" id="PF01554">
    <property type="entry name" value="MatE"/>
    <property type="match status" value="2"/>
</dbReference>
<feature type="transmembrane region" description="Helical" evidence="10">
    <location>
        <begin position="400"/>
        <end position="423"/>
    </location>
</feature>
<evidence type="ECO:0000256" key="6">
    <source>
        <dbReference type="ARBA" id="ARBA00022989"/>
    </source>
</evidence>
<evidence type="ECO:0000256" key="2">
    <source>
        <dbReference type="ARBA" id="ARBA00022448"/>
    </source>
</evidence>
<dbReference type="PANTHER" id="PTHR43298:SF2">
    <property type="entry name" value="FMN_FAD EXPORTER YEEO-RELATED"/>
    <property type="match status" value="1"/>
</dbReference>
<organism evidence="11">
    <name type="scientific">Dictyoglomus turgidum</name>
    <dbReference type="NCBI Taxonomy" id="513050"/>
    <lineage>
        <taxon>Bacteria</taxon>
        <taxon>Pseudomonadati</taxon>
        <taxon>Dictyoglomota</taxon>
        <taxon>Dictyoglomia</taxon>
        <taxon>Dictyoglomales</taxon>
        <taxon>Dictyoglomaceae</taxon>
        <taxon>Dictyoglomus</taxon>
    </lineage>
</organism>
<evidence type="ECO:0000313" key="11">
    <source>
        <dbReference type="EMBL" id="HGB30803.1"/>
    </source>
</evidence>
<protein>
    <recommendedName>
        <fullName evidence="9">Multidrug-efflux transporter</fullName>
    </recommendedName>
</protein>
<keyword evidence="5 10" id="KW-0812">Transmembrane</keyword>
<dbReference type="CDD" id="cd13137">
    <property type="entry name" value="MATE_NorM_like"/>
    <property type="match status" value="1"/>
</dbReference>
<keyword evidence="7" id="KW-0406">Ion transport</keyword>
<comment type="caution">
    <text evidence="11">The sequence shown here is derived from an EMBL/GenBank/DDBJ whole genome shotgun (WGS) entry which is preliminary data.</text>
</comment>
<dbReference type="GO" id="GO:0005886">
    <property type="term" value="C:plasma membrane"/>
    <property type="evidence" value="ECO:0007669"/>
    <property type="project" value="UniProtKB-SubCell"/>
</dbReference>
<dbReference type="PANTHER" id="PTHR43298">
    <property type="entry name" value="MULTIDRUG RESISTANCE PROTEIN NORM-RELATED"/>
    <property type="match status" value="1"/>
</dbReference>
<evidence type="ECO:0000256" key="3">
    <source>
        <dbReference type="ARBA" id="ARBA00022449"/>
    </source>
</evidence>
<reference evidence="11" key="1">
    <citation type="journal article" date="2020" name="mSystems">
        <title>Genome- and Community-Level Interaction Insights into Carbon Utilization and Element Cycling Functions of Hydrothermarchaeota in Hydrothermal Sediment.</title>
        <authorList>
            <person name="Zhou Z."/>
            <person name="Liu Y."/>
            <person name="Xu W."/>
            <person name="Pan J."/>
            <person name="Luo Z.H."/>
            <person name="Li M."/>
        </authorList>
    </citation>
    <scope>NUCLEOTIDE SEQUENCE [LARGE SCALE GENOMIC DNA]</scope>
    <source>
        <strain evidence="11">SpSt-751</strain>
    </source>
</reference>
<name>A0A7C3SN09_9BACT</name>
<keyword evidence="8 10" id="KW-0472">Membrane</keyword>
<feature type="transmembrane region" description="Helical" evidence="10">
    <location>
        <begin position="135"/>
        <end position="156"/>
    </location>
</feature>
<keyword evidence="2" id="KW-0813">Transport</keyword>
<dbReference type="AlphaFoldDB" id="A0A7C3SN09"/>
<evidence type="ECO:0000256" key="10">
    <source>
        <dbReference type="SAM" id="Phobius"/>
    </source>
</evidence>
<proteinExistence type="predicted"/>
<dbReference type="InterPro" id="IPR002528">
    <property type="entry name" value="MATE_fam"/>
</dbReference>
<feature type="transmembrane region" description="Helical" evidence="10">
    <location>
        <begin position="31"/>
        <end position="52"/>
    </location>
</feature>
<dbReference type="GO" id="GO:0015297">
    <property type="term" value="F:antiporter activity"/>
    <property type="evidence" value="ECO:0007669"/>
    <property type="project" value="UniProtKB-KW"/>
</dbReference>
<dbReference type="GO" id="GO:0006811">
    <property type="term" value="P:monoatomic ion transport"/>
    <property type="evidence" value="ECO:0007669"/>
    <property type="project" value="UniProtKB-KW"/>
</dbReference>
<feature type="transmembrane region" description="Helical" evidence="10">
    <location>
        <begin position="196"/>
        <end position="218"/>
    </location>
</feature>
<feature type="transmembrane region" description="Helical" evidence="10">
    <location>
        <begin position="168"/>
        <end position="190"/>
    </location>
</feature>
<dbReference type="NCBIfam" id="TIGR00797">
    <property type="entry name" value="matE"/>
    <property type="match status" value="1"/>
</dbReference>
<evidence type="ECO:0000256" key="1">
    <source>
        <dbReference type="ARBA" id="ARBA00004651"/>
    </source>
</evidence>
<feature type="transmembrane region" description="Helical" evidence="10">
    <location>
        <begin position="95"/>
        <end position="115"/>
    </location>
</feature>